<protein>
    <recommendedName>
        <fullName evidence="2">Aldo/keto reductase</fullName>
    </recommendedName>
</protein>
<accession>A0AAT9HRB5</accession>
<evidence type="ECO:0008006" key="2">
    <source>
        <dbReference type="Google" id="ProtNLM"/>
    </source>
</evidence>
<proteinExistence type="predicted"/>
<organism evidence="1">
    <name type="scientific">Streptomyces haneummycinicus</name>
    <dbReference type="NCBI Taxonomy" id="3074435"/>
    <lineage>
        <taxon>Bacteria</taxon>
        <taxon>Bacillati</taxon>
        <taxon>Actinomycetota</taxon>
        <taxon>Actinomycetes</taxon>
        <taxon>Kitasatosporales</taxon>
        <taxon>Streptomycetaceae</taxon>
        <taxon>Streptomyces</taxon>
    </lineage>
</organism>
<gene>
    <name evidence="1" type="ORF">SHKM778_63820</name>
</gene>
<evidence type="ECO:0000313" key="1">
    <source>
        <dbReference type="EMBL" id="BFO19994.1"/>
    </source>
</evidence>
<dbReference type="SUPFAM" id="SSF51430">
    <property type="entry name" value="NAD(P)-linked oxidoreductase"/>
    <property type="match status" value="1"/>
</dbReference>
<dbReference type="AlphaFoldDB" id="A0AAT9HRB5"/>
<dbReference type="InterPro" id="IPR036812">
    <property type="entry name" value="NAD(P)_OxRdtase_dom_sf"/>
</dbReference>
<reference evidence="1" key="1">
    <citation type="submission" date="2024-06" db="EMBL/GenBank/DDBJ databases">
        <authorList>
            <consortium name="consrtm"/>
            <person name="Uemura M."/>
            <person name="Terahara T."/>
        </authorList>
    </citation>
    <scope>NUCLEOTIDE SEQUENCE</scope>
    <source>
        <strain evidence="1">KM77-8</strain>
    </source>
</reference>
<sequence>MIVKEGMANGRLAAEHAPEALRTVAEETDLGADAVALAVVLRQPWAGVVLSGAATIPQLASNLHAPAVDLTEAHMTRLATLVESPQAYWARRGELPWH</sequence>
<name>A0AAT9HRB5_9ACTN</name>
<dbReference type="Gene3D" id="3.20.20.100">
    <property type="entry name" value="NADP-dependent oxidoreductase domain"/>
    <property type="match status" value="1"/>
</dbReference>
<dbReference type="EMBL" id="AP035768">
    <property type="protein sequence ID" value="BFO19994.1"/>
    <property type="molecule type" value="Genomic_DNA"/>
</dbReference>
<reference evidence="1" key="2">
    <citation type="submission" date="2024-07" db="EMBL/GenBank/DDBJ databases">
        <title>Streptomyces haneummycinica sp. nov., a new antibiotic-producing actinobacterium isolated from marine sediment.</title>
        <authorList>
            <person name="Uemura M."/>
            <person name="Hamada M."/>
            <person name="Hirano S."/>
            <person name="Kobayashi K."/>
            <person name="Ohshiro T."/>
            <person name="Kobayashi T."/>
            <person name="Terahara T."/>
        </authorList>
    </citation>
    <scope>NUCLEOTIDE SEQUENCE</scope>
    <source>
        <strain evidence="1">KM77-8</strain>
    </source>
</reference>